<feature type="chain" id="PRO_5023270269" description="S-adenosylmethionine decarboxylase beta chain" evidence="10">
    <location>
        <begin position="1"/>
        <end position="71"/>
    </location>
</feature>
<dbReference type="InterPro" id="IPR003826">
    <property type="entry name" value="AdoMetDC_fam_prok"/>
</dbReference>
<dbReference type="NCBIfam" id="TIGR03330">
    <property type="entry name" value="SAM_DCase_Bsu"/>
    <property type="match status" value="1"/>
</dbReference>
<feature type="active site" description="Proton donor; for catalytic activity" evidence="10">
    <location>
        <position position="92"/>
    </location>
</feature>
<dbReference type="GO" id="GO:0004014">
    <property type="term" value="F:adenosylmethionine decarboxylase activity"/>
    <property type="evidence" value="ECO:0007669"/>
    <property type="project" value="UniProtKB-UniRule"/>
</dbReference>
<dbReference type="AlphaFoldDB" id="A0A1I5VL88"/>
<protein>
    <recommendedName>
        <fullName evidence="10">S-adenosylmethionine decarboxylase proenzyme</fullName>
        <shortName evidence="10">AdoMetDC</shortName>
        <shortName evidence="10">SAMDC</shortName>
        <ecNumber evidence="10">4.1.1.50</ecNumber>
    </recommendedName>
    <component>
        <recommendedName>
            <fullName evidence="10">S-adenosylmethionine decarboxylase beta chain</fullName>
        </recommendedName>
    </component>
    <component>
        <recommendedName>
            <fullName evidence="10">S-adenosylmethionine decarboxylase alpha chain</fullName>
        </recommendedName>
    </component>
</protein>
<evidence type="ECO:0000256" key="8">
    <source>
        <dbReference type="ARBA" id="ARBA00023270"/>
    </source>
</evidence>
<dbReference type="EMBL" id="FOWW01000004">
    <property type="protein sequence ID" value="SFQ08223.1"/>
    <property type="molecule type" value="Genomic_DNA"/>
</dbReference>
<dbReference type="GO" id="GO:0005829">
    <property type="term" value="C:cytosol"/>
    <property type="evidence" value="ECO:0007669"/>
    <property type="project" value="TreeGrafter"/>
</dbReference>
<evidence type="ECO:0000256" key="3">
    <source>
        <dbReference type="ARBA" id="ARBA00022813"/>
    </source>
</evidence>
<dbReference type="UniPathway" id="UPA00331">
    <property type="reaction ID" value="UER00451"/>
</dbReference>
<keyword evidence="3 10" id="KW-0068">Autocatalytic cleavage</keyword>
<evidence type="ECO:0000256" key="10">
    <source>
        <dbReference type="HAMAP-Rule" id="MF_00464"/>
    </source>
</evidence>
<evidence type="ECO:0000256" key="6">
    <source>
        <dbReference type="ARBA" id="ARBA00023145"/>
    </source>
</evidence>
<dbReference type="STRING" id="587909.SAMN05421810_104421"/>
<keyword evidence="12" id="KW-1185">Reference proteome</keyword>
<comment type="pathway">
    <text evidence="10">Amine and polyamine biosynthesis; S-adenosylmethioninamine biosynthesis; S-adenosylmethioninamine from S-adenosyl-L-methionine: step 1/1.</text>
</comment>
<name>A0A1I5VL88_9PSEU</name>
<dbReference type="SUPFAM" id="SSF56276">
    <property type="entry name" value="S-adenosylmethionine decarboxylase"/>
    <property type="match status" value="1"/>
</dbReference>
<feature type="active site" description="Schiff-base intermediate with substrate; via pyruvic acid" evidence="10">
    <location>
        <position position="72"/>
    </location>
</feature>
<evidence type="ECO:0000256" key="1">
    <source>
        <dbReference type="ARBA" id="ARBA00022691"/>
    </source>
</evidence>
<keyword evidence="9 10" id="KW-0670">Pyruvate</keyword>
<dbReference type="InterPro" id="IPR017716">
    <property type="entry name" value="S-AdoMet_deCOase_pro-enz"/>
</dbReference>
<evidence type="ECO:0000256" key="2">
    <source>
        <dbReference type="ARBA" id="ARBA00022793"/>
    </source>
</evidence>
<comment type="PTM">
    <text evidence="10">Is synthesized initially as an inactive proenzyme. Formation of the active enzyme involves a self-maturation process in which the active site pyruvoyl group is generated from an internal serine residue via an autocatalytic post-translational modification. Two non-identical subunits are generated from the proenzyme in this reaction, and the pyruvate is formed at the N-terminus of the alpha chain, which is derived from the carboxyl end of the proenzyme. The post-translation cleavage follows an unusual pathway, termed non-hydrolytic serinolysis, in which the side chain hydroxyl group of the serine supplies its oxygen atom to form the C-terminus of the beta chain, while the remainder of the serine residue undergoes an oxidative deamination to produce ammonia and the pyruvoyl group blocking the N-terminus of the alpha chain.</text>
</comment>
<keyword evidence="7 10" id="KW-0456">Lyase</keyword>
<organism evidence="11 12">
    <name type="scientific">Amycolatopsis arida</name>
    <dbReference type="NCBI Taxonomy" id="587909"/>
    <lineage>
        <taxon>Bacteria</taxon>
        <taxon>Bacillati</taxon>
        <taxon>Actinomycetota</taxon>
        <taxon>Actinomycetes</taxon>
        <taxon>Pseudonocardiales</taxon>
        <taxon>Pseudonocardiaceae</taxon>
        <taxon>Amycolatopsis</taxon>
    </lineage>
</organism>
<evidence type="ECO:0000256" key="9">
    <source>
        <dbReference type="ARBA" id="ARBA00023317"/>
    </source>
</evidence>
<keyword evidence="1 10" id="KW-0949">S-adenosyl-L-methionine</keyword>
<evidence type="ECO:0000313" key="12">
    <source>
        <dbReference type="Proteomes" id="UP000198727"/>
    </source>
</evidence>
<dbReference type="InterPro" id="IPR016067">
    <property type="entry name" value="S-AdoMet_deCO2ase_core"/>
</dbReference>
<reference evidence="12" key="1">
    <citation type="submission" date="2016-10" db="EMBL/GenBank/DDBJ databases">
        <authorList>
            <person name="Varghese N."/>
            <person name="Submissions S."/>
        </authorList>
    </citation>
    <scope>NUCLEOTIDE SEQUENCE [LARGE SCALE GENOMIC DNA]</scope>
    <source>
        <strain evidence="12">CGMCC 4.5579</strain>
    </source>
</reference>
<proteinExistence type="inferred from homology"/>
<evidence type="ECO:0000256" key="5">
    <source>
        <dbReference type="ARBA" id="ARBA00023115"/>
    </source>
</evidence>
<dbReference type="Gene3D" id="3.60.90.10">
    <property type="entry name" value="S-adenosylmethionine decarboxylase"/>
    <property type="match status" value="1"/>
</dbReference>
<evidence type="ECO:0000256" key="7">
    <source>
        <dbReference type="ARBA" id="ARBA00023239"/>
    </source>
</evidence>
<comment type="subunit">
    <text evidence="10">Heterotetramer of two alpha and two beta chains arranged as a dimer of alpha/beta heterodimers.</text>
</comment>
<dbReference type="PANTHER" id="PTHR33866">
    <property type="entry name" value="S-ADENOSYLMETHIONINE DECARBOXYLASE PROENZYME"/>
    <property type="match status" value="1"/>
</dbReference>
<comment type="function">
    <text evidence="10">Catalyzes the decarboxylation of S-adenosylmethionine to S-adenosylmethioninamine (dcAdoMet), the propylamine donor required for the synthesis of the polyamines spermine and spermidine from the diamine putrescine.</text>
</comment>
<keyword evidence="2 10" id="KW-0210">Decarboxylase</keyword>
<feature type="active site" description="Proton acceptor; for processing activity" evidence="10">
    <location>
        <position position="77"/>
    </location>
</feature>
<comment type="similarity">
    <text evidence="10">Belongs to the prokaryotic AdoMetDC family. Type 1 subfamily.</text>
</comment>
<keyword evidence="4 10" id="KW-0745">Spermidine biosynthesis</keyword>
<dbReference type="Proteomes" id="UP000198727">
    <property type="component" value="Unassembled WGS sequence"/>
</dbReference>
<keyword evidence="6 10" id="KW-0865">Zymogen</keyword>
<keyword evidence="5 10" id="KW-0620">Polyamine biosynthesis</keyword>
<comment type="catalytic activity">
    <reaction evidence="10">
        <text>S-adenosyl-L-methionine + H(+) = S-adenosyl 3-(methylsulfanyl)propylamine + CO2</text>
        <dbReference type="Rhea" id="RHEA:15981"/>
        <dbReference type="ChEBI" id="CHEBI:15378"/>
        <dbReference type="ChEBI" id="CHEBI:16526"/>
        <dbReference type="ChEBI" id="CHEBI:57443"/>
        <dbReference type="ChEBI" id="CHEBI:59789"/>
        <dbReference type="EC" id="4.1.1.50"/>
    </reaction>
</comment>
<keyword evidence="8 10" id="KW-0704">Schiff base</keyword>
<dbReference type="PANTHER" id="PTHR33866:SF2">
    <property type="entry name" value="S-ADENOSYLMETHIONINE DECARBOXYLASE PROENZYME"/>
    <property type="match status" value="1"/>
</dbReference>
<accession>A0A1I5VL88</accession>
<dbReference type="HAMAP" id="MF_00464">
    <property type="entry name" value="AdoMetDC_1"/>
    <property type="match status" value="1"/>
</dbReference>
<dbReference type="GO" id="GO:0008295">
    <property type="term" value="P:spermidine biosynthetic process"/>
    <property type="evidence" value="ECO:0007669"/>
    <property type="project" value="UniProtKB-UniRule"/>
</dbReference>
<gene>
    <name evidence="10" type="primary">speH</name>
    <name evidence="11" type="ORF">SAMN05421810_104421</name>
</gene>
<dbReference type="EC" id="4.1.1.50" evidence="10"/>
<evidence type="ECO:0000256" key="4">
    <source>
        <dbReference type="ARBA" id="ARBA00023066"/>
    </source>
</evidence>
<sequence length="128" mass="13851">MPELERRPIGEFAGRHTFAELDGIEPDLLDDLSFLRGTLADTLTEAGATVCEVVGHRFEPQGVTVLALLAESHASVHTYPEIGAVFVDVFTCGDRADPEHAVRLLATALRTTSVRMSTVARGRQPAHT</sequence>
<comment type="cofactor">
    <cofactor evidence="10">
        <name>pyruvate</name>
        <dbReference type="ChEBI" id="CHEBI:15361"/>
    </cofactor>
    <text evidence="10">Binds 1 pyruvoyl group covalently per subunit.</text>
</comment>
<dbReference type="Pfam" id="PF02675">
    <property type="entry name" value="AdoMet_dc"/>
    <property type="match status" value="1"/>
</dbReference>
<feature type="site" description="Cleavage (non-hydrolytic); by autolysis" evidence="10">
    <location>
        <begin position="71"/>
        <end position="72"/>
    </location>
</feature>
<feature type="modified residue" description="Pyruvic acid (Ser); by autocatalysis" evidence="10">
    <location>
        <position position="72"/>
    </location>
</feature>
<feature type="chain" id="PRO_5023270270" description="S-adenosylmethionine decarboxylase alpha chain" evidence="10">
    <location>
        <begin position="72"/>
        <end position="128"/>
    </location>
</feature>
<evidence type="ECO:0000313" key="11">
    <source>
        <dbReference type="EMBL" id="SFQ08223.1"/>
    </source>
</evidence>